<sequence length="518" mass="56513">MPDQPLTSSPDLVHQEKQVKPESCMAERGEPSRREANEGPMSASDGGTGTFDRYPASSSRPEEQSVSQESVWCPQQQFLRNVFLSCSPRKSSTSQSPSTHATAALQPEGVQVLPPSQHATPHSPEFLARHNIKVRDFAYESTLPPIPSIRRVRQLQIGPRPLKRYKRSHPTDDVPFLEGVRLNTPVVGIEDPPKERAEEWVAKPLERKSTEPVIIPEQPKGQPTRAMGYADLSQYVSSRFTAGPSNPRTPFPSRQGLQYSHYPAVLRCMTDLEPGPASQNDTTSSQPPLVGISQETESQVDTPLVTPNGSLHFPVANTSPNGTSQLDSSSQLPGPEDITYSQLGLSSPLSPLARSQLESPDTTTDTVLLRADGSPSPSPRIRRSMFLLTPPPNSLYPSRPLQDDKEAPVSNLTPPLPSTPPRYTTSAPTVSSTTSQIPVPTLSSPARYFLRKRPGSPILVSDPQTSPPRRNPPRSQPKRATAVGSRSPSVTRQSAHARSTSKPTKDSPQARPLKRRAV</sequence>
<keyword evidence="3" id="KW-1185">Reference proteome</keyword>
<feature type="compositionally biased region" description="Polar residues" evidence="1">
    <location>
        <begin position="484"/>
        <end position="502"/>
    </location>
</feature>
<protein>
    <submittedName>
        <fullName evidence="2">Uncharacterized protein</fullName>
    </submittedName>
</protein>
<gene>
    <name evidence="2" type="ORF">EW146_g6607</name>
</gene>
<dbReference type="Proteomes" id="UP000310158">
    <property type="component" value="Unassembled WGS sequence"/>
</dbReference>
<feature type="region of interest" description="Disordered" evidence="1">
    <location>
        <begin position="1"/>
        <end position="70"/>
    </location>
</feature>
<feature type="compositionally biased region" description="Polar residues" evidence="1">
    <location>
        <begin position="56"/>
        <end position="70"/>
    </location>
</feature>
<evidence type="ECO:0000313" key="2">
    <source>
        <dbReference type="EMBL" id="THH13642.1"/>
    </source>
</evidence>
<feature type="region of interest" description="Disordered" evidence="1">
    <location>
        <begin position="271"/>
        <end position="290"/>
    </location>
</feature>
<comment type="caution">
    <text evidence="2">The sequence shown here is derived from an EMBL/GenBank/DDBJ whole genome shotgun (WGS) entry which is preliminary data.</text>
</comment>
<reference evidence="2 3" key="1">
    <citation type="submission" date="2019-02" db="EMBL/GenBank/DDBJ databases">
        <title>Genome sequencing of the rare red list fungi Bondarzewia mesenterica.</title>
        <authorList>
            <person name="Buettner E."/>
            <person name="Kellner H."/>
        </authorList>
    </citation>
    <scope>NUCLEOTIDE SEQUENCE [LARGE SCALE GENOMIC DNA]</scope>
    <source>
        <strain evidence="2 3">DSM 108281</strain>
    </source>
</reference>
<feature type="compositionally biased region" description="Low complexity" evidence="1">
    <location>
        <begin position="87"/>
        <end position="99"/>
    </location>
</feature>
<dbReference type="OrthoDB" id="3232876at2759"/>
<organism evidence="2 3">
    <name type="scientific">Bondarzewia mesenterica</name>
    <dbReference type="NCBI Taxonomy" id="1095465"/>
    <lineage>
        <taxon>Eukaryota</taxon>
        <taxon>Fungi</taxon>
        <taxon>Dikarya</taxon>
        <taxon>Basidiomycota</taxon>
        <taxon>Agaricomycotina</taxon>
        <taxon>Agaricomycetes</taxon>
        <taxon>Russulales</taxon>
        <taxon>Bondarzewiaceae</taxon>
        <taxon>Bondarzewia</taxon>
    </lineage>
</organism>
<proteinExistence type="predicted"/>
<accession>A0A4S4LN46</accession>
<feature type="compositionally biased region" description="Basic and acidic residues" evidence="1">
    <location>
        <begin position="13"/>
        <end position="37"/>
    </location>
</feature>
<dbReference type="AlphaFoldDB" id="A0A4S4LN46"/>
<feature type="compositionally biased region" description="Low complexity" evidence="1">
    <location>
        <begin position="341"/>
        <end position="357"/>
    </location>
</feature>
<evidence type="ECO:0000256" key="1">
    <source>
        <dbReference type="SAM" id="MobiDB-lite"/>
    </source>
</evidence>
<dbReference type="EMBL" id="SGPL01000338">
    <property type="protein sequence ID" value="THH13642.1"/>
    <property type="molecule type" value="Genomic_DNA"/>
</dbReference>
<name>A0A4S4LN46_9AGAM</name>
<feature type="compositionally biased region" description="Polar residues" evidence="1">
    <location>
        <begin position="277"/>
        <end position="290"/>
    </location>
</feature>
<feature type="compositionally biased region" description="Low complexity" evidence="1">
    <location>
        <begin position="424"/>
        <end position="435"/>
    </location>
</feature>
<feature type="compositionally biased region" description="Polar residues" evidence="1">
    <location>
        <begin position="316"/>
        <end position="332"/>
    </location>
</feature>
<evidence type="ECO:0000313" key="3">
    <source>
        <dbReference type="Proteomes" id="UP000310158"/>
    </source>
</evidence>
<feature type="compositionally biased region" description="Polar residues" evidence="1">
    <location>
        <begin position="1"/>
        <end position="10"/>
    </location>
</feature>
<feature type="region of interest" description="Disordered" evidence="1">
    <location>
        <begin position="296"/>
        <end position="518"/>
    </location>
</feature>
<feature type="region of interest" description="Disordered" evidence="1">
    <location>
        <begin position="87"/>
        <end position="124"/>
    </location>
</feature>
<feature type="compositionally biased region" description="Polar residues" evidence="1">
    <location>
        <begin position="296"/>
        <end position="309"/>
    </location>
</feature>